<protein>
    <recommendedName>
        <fullName evidence="2">non-specific serine/threonine protein kinase</fullName>
        <ecNumber evidence="2">2.7.11.1</ecNumber>
    </recommendedName>
</protein>
<keyword evidence="3" id="KW-0723">Serine/threonine-protein kinase</keyword>
<evidence type="ECO:0000256" key="5">
    <source>
        <dbReference type="ARBA" id="ARBA00022723"/>
    </source>
</evidence>
<gene>
    <name evidence="14" type="ORF">LCGC14_1086500</name>
</gene>
<evidence type="ECO:0000256" key="6">
    <source>
        <dbReference type="ARBA" id="ARBA00022741"/>
    </source>
</evidence>
<dbReference type="Pfam" id="PF01163">
    <property type="entry name" value="RIO1"/>
    <property type="match status" value="1"/>
</dbReference>
<evidence type="ECO:0000259" key="13">
    <source>
        <dbReference type="SMART" id="SM00090"/>
    </source>
</evidence>
<dbReference type="Gene3D" id="3.30.200.20">
    <property type="entry name" value="Phosphorylase Kinase, domain 1"/>
    <property type="match status" value="1"/>
</dbReference>
<comment type="caution">
    <text evidence="14">The sequence shown here is derived from an EMBL/GenBank/DDBJ whole genome shotgun (WGS) entry which is preliminary data.</text>
</comment>
<keyword evidence="5" id="KW-0479">Metal-binding</keyword>
<evidence type="ECO:0000256" key="1">
    <source>
        <dbReference type="ARBA" id="ARBA00009196"/>
    </source>
</evidence>
<dbReference type="Gene3D" id="1.10.510.10">
    <property type="entry name" value="Transferase(Phosphotransferase) domain 1"/>
    <property type="match status" value="1"/>
</dbReference>
<evidence type="ECO:0000313" key="14">
    <source>
        <dbReference type="EMBL" id="KKN05523.1"/>
    </source>
</evidence>
<dbReference type="SMART" id="SM00090">
    <property type="entry name" value="RIO"/>
    <property type="match status" value="1"/>
</dbReference>
<comment type="catalytic activity">
    <reaction evidence="10">
        <text>L-threonyl-[protein] + ATP = O-phospho-L-threonyl-[protein] + ADP + H(+)</text>
        <dbReference type="Rhea" id="RHEA:46608"/>
        <dbReference type="Rhea" id="RHEA-COMP:11060"/>
        <dbReference type="Rhea" id="RHEA-COMP:11605"/>
        <dbReference type="ChEBI" id="CHEBI:15378"/>
        <dbReference type="ChEBI" id="CHEBI:30013"/>
        <dbReference type="ChEBI" id="CHEBI:30616"/>
        <dbReference type="ChEBI" id="CHEBI:61977"/>
        <dbReference type="ChEBI" id="CHEBI:456216"/>
        <dbReference type="EC" id="2.7.11.1"/>
    </reaction>
</comment>
<keyword evidence="6" id="KW-0547">Nucleotide-binding</keyword>
<keyword evidence="9" id="KW-0460">Magnesium</keyword>
<dbReference type="InterPro" id="IPR018934">
    <property type="entry name" value="RIO_dom"/>
</dbReference>
<dbReference type="InterPro" id="IPR051272">
    <property type="entry name" value="RIO-type_Ser/Thr_kinase"/>
</dbReference>
<accession>A0A0F9QJL8</accession>
<feature type="domain" description="RIO kinase" evidence="13">
    <location>
        <begin position="26"/>
        <end position="269"/>
    </location>
</feature>
<keyword evidence="4" id="KW-0808">Transferase</keyword>
<dbReference type="SUPFAM" id="SSF56112">
    <property type="entry name" value="Protein kinase-like (PK-like)"/>
    <property type="match status" value="1"/>
</dbReference>
<sequence length="319" mass="37076">MVKNKHNQKIGFEFSNKGRQFDEYRQQRNTRSVIQTKEITVTEAINQLLATGKIRKAISVIGAGKEATVLLAQEKETNDLICAKVFRYFTSTIRKRLQGTRHISKEMMASIAAKQEYWNLYGLYKANIPVPKPRYLLNNIMIMDFISIEEDSIVPAPILSDVKISDIDDPENLLYEAIDIVARMFLECKMIHGDYSNDNLMITDKGLVTMDVSQSVIYNQKTFIDTPTRIRIDRAVDYLLADITNLNKGFSKYRISIDSKEVCHNIIKELPKKLQKFLEEAKSILPISRYIPERYSAKEMQRRGEFQRRTNKRYQKKKS</sequence>
<dbReference type="InterPro" id="IPR000687">
    <property type="entry name" value="RIO_kinase"/>
</dbReference>
<evidence type="ECO:0000256" key="3">
    <source>
        <dbReference type="ARBA" id="ARBA00022527"/>
    </source>
</evidence>
<comment type="catalytic activity">
    <reaction evidence="11">
        <text>L-seryl-[protein] + ATP = O-phospho-L-seryl-[protein] + ADP + H(+)</text>
        <dbReference type="Rhea" id="RHEA:17989"/>
        <dbReference type="Rhea" id="RHEA-COMP:9863"/>
        <dbReference type="Rhea" id="RHEA-COMP:11604"/>
        <dbReference type="ChEBI" id="CHEBI:15378"/>
        <dbReference type="ChEBI" id="CHEBI:29999"/>
        <dbReference type="ChEBI" id="CHEBI:30616"/>
        <dbReference type="ChEBI" id="CHEBI:83421"/>
        <dbReference type="ChEBI" id="CHEBI:456216"/>
        <dbReference type="EC" id="2.7.11.1"/>
    </reaction>
</comment>
<evidence type="ECO:0000256" key="8">
    <source>
        <dbReference type="ARBA" id="ARBA00022840"/>
    </source>
</evidence>
<dbReference type="GO" id="GO:0046872">
    <property type="term" value="F:metal ion binding"/>
    <property type="evidence" value="ECO:0007669"/>
    <property type="project" value="UniProtKB-KW"/>
</dbReference>
<evidence type="ECO:0000256" key="7">
    <source>
        <dbReference type="ARBA" id="ARBA00022777"/>
    </source>
</evidence>
<dbReference type="EC" id="2.7.11.1" evidence="2"/>
<evidence type="ECO:0000256" key="12">
    <source>
        <dbReference type="SAM" id="MobiDB-lite"/>
    </source>
</evidence>
<organism evidence="14">
    <name type="scientific">marine sediment metagenome</name>
    <dbReference type="NCBI Taxonomy" id="412755"/>
    <lineage>
        <taxon>unclassified sequences</taxon>
        <taxon>metagenomes</taxon>
        <taxon>ecological metagenomes</taxon>
    </lineage>
</organism>
<dbReference type="PANTHER" id="PTHR45723">
    <property type="entry name" value="SERINE/THREONINE-PROTEIN KINASE RIO1"/>
    <property type="match status" value="1"/>
</dbReference>
<feature type="region of interest" description="Disordered" evidence="12">
    <location>
        <begin position="300"/>
        <end position="319"/>
    </location>
</feature>
<dbReference type="AlphaFoldDB" id="A0A0F9QJL8"/>
<dbReference type="GO" id="GO:0005524">
    <property type="term" value="F:ATP binding"/>
    <property type="evidence" value="ECO:0007669"/>
    <property type="project" value="UniProtKB-KW"/>
</dbReference>
<keyword evidence="7" id="KW-0418">Kinase</keyword>
<evidence type="ECO:0000256" key="9">
    <source>
        <dbReference type="ARBA" id="ARBA00022842"/>
    </source>
</evidence>
<evidence type="ECO:0000256" key="11">
    <source>
        <dbReference type="ARBA" id="ARBA00048679"/>
    </source>
</evidence>
<dbReference type="EMBL" id="LAZR01004793">
    <property type="protein sequence ID" value="KKN05523.1"/>
    <property type="molecule type" value="Genomic_DNA"/>
</dbReference>
<comment type="similarity">
    <text evidence="1">Belongs to the protein kinase superfamily. RIO-type Ser/Thr kinase family.</text>
</comment>
<reference evidence="14" key="1">
    <citation type="journal article" date="2015" name="Nature">
        <title>Complex archaea that bridge the gap between prokaryotes and eukaryotes.</title>
        <authorList>
            <person name="Spang A."/>
            <person name="Saw J.H."/>
            <person name="Jorgensen S.L."/>
            <person name="Zaremba-Niedzwiedzka K."/>
            <person name="Martijn J."/>
            <person name="Lind A.E."/>
            <person name="van Eijk R."/>
            <person name="Schleper C."/>
            <person name="Guy L."/>
            <person name="Ettema T.J."/>
        </authorList>
    </citation>
    <scope>NUCLEOTIDE SEQUENCE</scope>
</reference>
<evidence type="ECO:0000256" key="4">
    <source>
        <dbReference type="ARBA" id="ARBA00022679"/>
    </source>
</evidence>
<evidence type="ECO:0000256" key="2">
    <source>
        <dbReference type="ARBA" id="ARBA00012513"/>
    </source>
</evidence>
<dbReference type="GO" id="GO:0004674">
    <property type="term" value="F:protein serine/threonine kinase activity"/>
    <property type="evidence" value="ECO:0007669"/>
    <property type="project" value="UniProtKB-KW"/>
</dbReference>
<name>A0A0F9QJL8_9ZZZZ</name>
<dbReference type="InterPro" id="IPR011009">
    <property type="entry name" value="Kinase-like_dom_sf"/>
</dbReference>
<feature type="compositionally biased region" description="Basic residues" evidence="12">
    <location>
        <begin position="309"/>
        <end position="319"/>
    </location>
</feature>
<evidence type="ECO:0000256" key="10">
    <source>
        <dbReference type="ARBA" id="ARBA00047899"/>
    </source>
</evidence>
<keyword evidence="8" id="KW-0067">ATP-binding</keyword>
<proteinExistence type="inferred from homology"/>